<proteinExistence type="predicted"/>
<protein>
    <submittedName>
        <fullName evidence="1">Uncharacterized protein</fullName>
    </submittedName>
</protein>
<dbReference type="InParanoid" id="A2FCZ7"/>
<name>A2FCZ7_TRIV3</name>
<reference evidence="1" key="1">
    <citation type="submission" date="2006-10" db="EMBL/GenBank/DDBJ databases">
        <authorList>
            <person name="Amadeo P."/>
            <person name="Zhao Q."/>
            <person name="Wortman J."/>
            <person name="Fraser-Liggett C."/>
            <person name="Carlton J."/>
        </authorList>
    </citation>
    <scope>NUCLEOTIDE SEQUENCE</scope>
    <source>
        <strain evidence="1">G3</strain>
    </source>
</reference>
<evidence type="ECO:0000313" key="1">
    <source>
        <dbReference type="EMBL" id="EAX97235.1"/>
    </source>
</evidence>
<organism evidence="1 2">
    <name type="scientific">Trichomonas vaginalis (strain ATCC PRA-98 / G3)</name>
    <dbReference type="NCBI Taxonomy" id="412133"/>
    <lineage>
        <taxon>Eukaryota</taxon>
        <taxon>Metamonada</taxon>
        <taxon>Parabasalia</taxon>
        <taxon>Trichomonadida</taxon>
        <taxon>Trichomonadidae</taxon>
        <taxon>Trichomonas</taxon>
    </lineage>
</organism>
<dbReference type="RefSeq" id="XP_001310165.1">
    <property type="nucleotide sequence ID" value="XM_001310164.1"/>
</dbReference>
<accession>A2FCZ7</accession>
<dbReference type="VEuPathDB" id="TrichDB:TVAGG3_0705510"/>
<dbReference type="AlphaFoldDB" id="A2FCZ7"/>
<dbReference type="EMBL" id="DS113724">
    <property type="protein sequence ID" value="EAX97235.1"/>
    <property type="molecule type" value="Genomic_DNA"/>
</dbReference>
<dbReference type="VEuPathDB" id="TrichDB:TVAG_196790"/>
<reference evidence="1" key="2">
    <citation type="journal article" date="2007" name="Science">
        <title>Draft genome sequence of the sexually transmitted pathogen Trichomonas vaginalis.</title>
        <authorList>
            <person name="Carlton J.M."/>
            <person name="Hirt R.P."/>
            <person name="Silva J.C."/>
            <person name="Delcher A.L."/>
            <person name="Schatz M."/>
            <person name="Zhao Q."/>
            <person name="Wortman J.R."/>
            <person name="Bidwell S.L."/>
            <person name="Alsmark U.C.M."/>
            <person name="Besteiro S."/>
            <person name="Sicheritz-Ponten T."/>
            <person name="Noel C.J."/>
            <person name="Dacks J.B."/>
            <person name="Foster P.G."/>
            <person name="Simillion C."/>
            <person name="Van de Peer Y."/>
            <person name="Miranda-Saavedra D."/>
            <person name="Barton G.J."/>
            <person name="Westrop G.D."/>
            <person name="Mueller S."/>
            <person name="Dessi D."/>
            <person name="Fiori P.L."/>
            <person name="Ren Q."/>
            <person name="Paulsen I."/>
            <person name="Zhang H."/>
            <person name="Bastida-Corcuera F.D."/>
            <person name="Simoes-Barbosa A."/>
            <person name="Brown M.T."/>
            <person name="Hayes R.D."/>
            <person name="Mukherjee M."/>
            <person name="Okumura C.Y."/>
            <person name="Schneider R."/>
            <person name="Smith A.J."/>
            <person name="Vanacova S."/>
            <person name="Villalvazo M."/>
            <person name="Haas B.J."/>
            <person name="Pertea M."/>
            <person name="Feldblyum T.V."/>
            <person name="Utterback T.R."/>
            <person name="Shu C.L."/>
            <person name="Osoegawa K."/>
            <person name="de Jong P.J."/>
            <person name="Hrdy I."/>
            <person name="Horvathova L."/>
            <person name="Zubacova Z."/>
            <person name="Dolezal P."/>
            <person name="Malik S.B."/>
            <person name="Logsdon J.M. Jr."/>
            <person name="Henze K."/>
            <person name="Gupta A."/>
            <person name="Wang C.C."/>
            <person name="Dunne R.L."/>
            <person name="Upcroft J.A."/>
            <person name="Upcroft P."/>
            <person name="White O."/>
            <person name="Salzberg S.L."/>
            <person name="Tang P."/>
            <person name="Chiu C.-H."/>
            <person name="Lee Y.-S."/>
            <person name="Embley T.M."/>
            <person name="Coombs G.H."/>
            <person name="Mottram J.C."/>
            <person name="Tachezy J."/>
            <person name="Fraser-Liggett C.M."/>
            <person name="Johnson P.J."/>
        </authorList>
    </citation>
    <scope>NUCLEOTIDE SEQUENCE [LARGE SCALE GENOMIC DNA]</scope>
    <source>
        <strain evidence="1">G3</strain>
    </source>
</reference>
<sequence>MSLQTMKTYLYDLFYTVRSEVIRNWVNIGRQNKIKYSDFVRMTNFEDSVMFGINIPQDIVYYLETKEKELNEYKGINIYIGTLILFTRGIKLNEKDFDLIAQGAIYEFLNYSKPHSFRFSYFPIIELGYIIEKLILPYLIKQSASDRIITFLIELSKDIQLQDDFFIGYHRGPNGYREYFQYSDLDYFNPVKEQIKHFEKNSKI</sequence>
<gene>
    <name evidence="1" type="ORF">TVAG_196790</name>
</gene>
<dbReference type="Proteomes" id="UP000001542">
    <property type="component" value="Unassembled WGS sequence"/>
</dbReference>
<keyword evidence="2" id="KW-1185">Reference proteome</keyword>
<dbReference type="KEGG" id="tva:4755014"/>
<evidence type="ECO:0000313" key="2">
    <source>
        <dbReference type="Proteomes" id="UP000001542"/>
    </source>
</evidence>